<organism evidence="1 2">
    <name type="scientific">Methanobrevibacter woesei</name>
    <dbReference type="NCBI Taxonomy" id="190976"/>
    <lineage>
        <taxon>Archaea</taxon>
        <taxon>Methanobacteriati</taxon>
        <taxon>Methanobacteriota</taxon>
        <taxon>Methanomada group</taxon>
        <taxon>Methanobacteria</taxon>
        <taxon>Methanobacteriales</taxon>
        <taxon>Methanobacteriaceae</taxon>
        <taxon>Methanobrevibacter</taxon>
    </lineage>
</organism>
<evidence type="ECO:0000313" key="1">
    <source>
        <dbReference type="EMBL" id="PWB86384.1"/>
    </source>
</evidence>
<reference evidence="1 2" key="1">
    <citation type="submission" date="2017-03" db="EMBL/GenBank/DDBJ databases">
        <title>Genome sequence of Methanobrevibacter wosei.</title>
        <authorList>
            <person name="Poehlein A."/>
            <person name="Seedorf H."/>
            <person name="Daniel R."/>
        </authorList>
    </citation>
    <scope>NUCLEOTIDE SEQUENCE [LARGE SCALE GENOMIC DNA]</scope>
    <source>
        <strain evidence="1 2">DSM 11979</strain>
    </source>
</reference>
<name>A0A2U1S8I9_9EURY</name>
<evidence type="ECO:0000313" key="2">
    <source>
        <dbReference type="Proteomes" id="UP000245577"/>
    </source>
</evidence>
<dbReference type="EMBL" id="MZGU01000004">
    <property type="protein sequence ID" value="PWB86384.1"/>
    <property type="molecule type" value="Genomic_DNA"/>
</dbReference>
<dbReference type="RefSeq" id="WP_116670007.1">
    <property type="nucleotide sequence ID" value="NZ_CBCSUN010000002.1"/>
</dbReference>
<protein>
    <submittedName>
        <fullName evidence="1">Uncharacterized protein</fullName>
    </submittedName>
</protein>
<accession>A0A2U1S8I9</accession>
<proteinExistence type="predicted"/>
<comment type="caution">
    <text evidence="1">The sequence shown here is derived from an EMBL/GenBank/DDBJ whole genome shotgun (WGS) entry which is preliminary data.</text>
</comment>
<keyword evidence="2" id="KW-1185">Reference proteome</keyword>
<dbReference type="OrthoDB" id="69542at2157"/>
<sequence>MFLLTKRNGILEFFGYAKVEDTFIDNNSLYNDYYNSKKKLKLKIKYFENPISTLDISDELDFVKNKKRSADSFKSEYKEIGIDDFKVIRRKAKLVNTLPAYLDEISMNLNEFLENTIYLAYNIVKHYETRKQIEILKFLDIVEKFLKGYGVKKDKKYLIHFYSKNAISFGFKHIPSRDPDKFVPLYTYSGDKKNFAYISLE</sequence>
<dbReference type="AlphaFoldDB" id="A0A2U1S8I9"/>
<dbReference type="Gene3D" id="3.10.590.10">
    <property type="entry name" value="ph1033 like domains"/>
    <property type="match status" value="1"/>
</dbReference>
<gene>
    <name evidence="1" type="ORF">MBBWO_12390</name>
</gene>
<dbReference type="Proteomes" id="UP000245577">
    <property type="component" value="Unassembled WGS sequence"/>
</dbReference>